<keyword evidence="3" id="KW-1185">Reference proteome</keyword>
<evidence type="ECO:0000313" key="4">
    <source>
        <dbReference type="WBParaSite" id="EVEC_0000730801-mRNA-1"/>
    </source>
</evidence>
<reference evidence="4" key="1">
    <citation type="submission" date="2017-02" db="UniProtKB">
        <authorList>
            <consortium name="WormBaseParasite"/>
        </authorList>
    </citation>
    <scope>IDENTIFICATION</scope>
</reference>
<proteinExistence type="predicted"/>
<reference evidence="2 3" key="2">
    <citation type="submission" date="2018-10" db="EMBL/GenBank/DDBJ databases">
        <authorList>
            <consortium name="Pathogen Informatics"/>
        </authorList>
    </citation>
    <scope>NUCLEOTIDE SEQUENCE [LARGE SCALE GENOMIC DNA]</scope>
</reference>
<evidence type="ECO:0000256" key="1">
    <source>
        <dbReference type="SAM" id="MobiDB-lite"/>
    </source>
</evidence>
<evidence type="ECO:0000313" key="3">
    <source>
        <dbReference type="Proteomes" id="UP000274131"/>
    </source>
</evidence>
<dbReference type="OrthoDB" id="8902296at2759"/>
<dbReference type="GO" id="GO:0015986">
    <property type="term" value="P:proton motive force-driven ATP synthesis"/>
    <property type="evidence" value="ECO:0007669"/>
    <property type="project" value="InterPro"/>
</dbReference>
<dbReference type="STRING" id="51028.A0A0N4VA27"/>
<accession>A0A0N4VA27</accession>
<sequence length="145" mass="16092">MLKLSLSVRTLSTTSQLLKDGDMVQAIFLKKIREFAQKVAAGQLMRPAEVHEVLSDELNRVANKFHMENTDAVKTLPAEYERVTVSSAVQKVLDGKNLDELISAVKSETAAYIAQRKAAAEEETRRAKLRAGETVENYPSSTKNN</sequence>
<feature type="compositionally biased region" description="Basic and acidic residues" evidence="1">
    <location>
        <begin position="122"/>
        <end position="133"/>
    </location>
</feature>
<evidence type="ECO:0000313" key="2">
    <source>
        <dbReference type="EMBL" id="VDD92078.1"/>
    </source>
</evidence>
<dbReference type="Proteomes" id="UP000274131">
    <property type="component" value="Unassembled WGS sequence"/>
</dbReference>
<dbReference type="GO" id="GO:0045259">
    <property type="term" value="C:proton-transporting ATP synthase complex"/>
    <property type="evidence" value="ECO:0007669"/>
    <property type="project" value="InterPro"/>
</dbReference>
<dbReference type="GO" id="GO:0015078">
    <property type="term" value="F:proton transmembrane transporter activity"/>
    <property type="evidence" value="ECO:0007669"/>
    <property type="project" value="InterPro"/>
</dbReference>
<dbReference type="InterPro" id="IPR036204">
    <property type="entry name" value="ATP_synth_f6_sf_mt"/>
</dbReference>
<dbReference type="SUPFAM" id="SSF111357">
    <property type="entry name" value="Mitochondrial ATP synthase coupling factor 6"/>
    <property type="match status" value="1"/>
</dbReference>
<name>A0A0N4VA27_ENTVE</name>
<feature type="region of interest" description="Disordered" evidence="1">
    <location>
        <begin position="122"/>
        <end position="145"/>
    </location>
</feature>
<protein>
    <submittedName>
        <fullName evidence="4">ATP synthase-coupling factor 6, mitochondrial</fullName>
    </submittedName>
</protein>
<dbReference type="AlphaFoldDB" id="A0A0N4VA27"/>
<dbReference type="EMBL" id="UXUI01008665">
    <property type="protein sequence ID" value="VDD92078.1"/>
    <property type="molecule type" value="Genomic_DNA"/>
</dbReference>
<gene>
    <name evidence="2" type="ORF">EVEC_LOCUS6829</name>
</gene>
<dbReference type="Gene3D" id="1.10.246.110">
    <property type="entry name" value="Mitochondrial ATP synthase-coupling factor 6"/>
    <property type="match status" value="1"/>
</dbReference>
<dbReference type="WBParaSite" id="EVEC_0000730801-mRNA-1">
    <property type="protein sequence ID" value="EVEC_0000730801-mRNA-1"/>
    <property type="gene ID" value="EVEC_0000730801"/>
</dbReference>
<organism evidence="4">
    <name type="scientific">Enterobius vermicularis</name>
    <name type="common">Human pinworm</name>
    <dbReference type="NCBI Taxonomy" id="51028"/>
    <lineage>
        <taxon>Eukaryota</taxon>
        <taxon>Metazoa</taxon>
        <taxon>Ecdysozoa</taxon>
        <taxon>Nematoda</taxon>
        <taxon>Chromadorea</taxon>
        <taxon>Rhabditida</taxon>
        <taxon>Spirurina</taxon>
        <taxon>Oxyuridomorpha</taxon>
        <taxon>Oxyuroidea</taxon>
        <taxon>Oxyuridae</taxon>
        <taxon>Enterobius</taxon>
    </lineage>
</organism>